<organism evidence="3 4">
    <name type="scientific">Gymnopilus junonius</name>
    <name type="common">Spectacular rustgill mushroom</name>
    <name type="synonym">Gymnopilus spectabilis subsp. junonius</name>
    <dbReference type="NCBI Taxonomy" id="109634"/>
    <lineage>
        <taxon>Eukaryota</taxon>
        <taxon>Fungi</taxon>
        <taxon>Dikarya</taxon>
        <taxon>Basidiomycota</taxon>
        <taxon>Agaricomycotina</taxon>
        <taxon>Agaricomycetes</taxon>
        <taxon>Agaricomycetidae</taxon>
        <taxon>Agaricales</taxon>
        <taxon>Agaricineae</taxon>
        <taxon>Hymenogastraceae</taxon>
        <taxon>Gymnopilus</taxon>
    </lineage>
</organism>
<evidence type="ECO:0000256" key="1">
    <source>
        <dbReference type="SAM" id="MobiDB-lite"/>
    </source>
</evidence>
<dbReference type="Proteomes" id="UP000724874">
    <property type="component" value="Unassembled WGS sequence"/>
</dbReference>
<feature type="region of interest" description="Disordered" evidence="1">
    <location>
        <begin position="712"/>
        <end position="776"/>
    </location>
</feature>
<dbReference type="EMBL" id="JADNYJ010000728">
    <property type="protein sequence ID" value="KAF8868271.1"/>
    <property type="molecule type" value="Genomic_DNA"/>
</dbReference>
<feature type="chain" id="PRO_5040493292" evidence="2">
    <location>
        <begin position="22"/>
        <end position="942"/>
    </location>
</feature>
<feature type="region of interest" description="Disordered" evidence="1">
    <location>
        <begin position="300"/>
        <end position="339"/>
    </location>
</feature>
<dbReference type="OrthoDB" id="2690684at2759"/>
<reference evidence="3" key="1">
    <citation type="submission" date="2020-11" db="EMBL/GenBank/DDBJ databases">
        <authorList>
            <consortium name="DOE Joint Genome Institute"/>
            <person name="Ahrendt S."/>
            <person name="Riley R."/>
            <person name="Andreopoulos W."/>
            <person name="LaButti K."/>
            <person name="Pangilinan J."/>
            <person name="Ruiz-duenas F.J."/>
            <person name="Barrasa J.M."/>
            <person name="Sanchez-Garcia M."/>
            <person name="Camarero S."/>
            <person name="Miyauchi S."/>
            <person name="Serrano A."/>
            <person name="Linde D."/>
            <person name="Babiker R."/>
            <person name="Drula E."/>
            <person name="Ayuso-Fernandez I."/>
            <person name="Pacheco R."/>
            <person name="Padilla G."/>
            <person name="Ferreira P."/>
            <person name="Barriuso J."/>
            <person name="Kellner H."/>
            <person name="Castanera R."/>
            <person name="Alfaro M."/>
            <person name="Ramirez L."/>
            <person name="Pisabarro A.G."/>
            <person name="Kuo A."/>
            <person name="Tritt A."/>
            <person name="Lipzen A."/>
            <person name="He G."/>
            <person name="Yan M."/>
            <person name="Ng V."/>
            <person name="Cullen D."/>
            <person name="Martin F."/>
            <person name="Rosso M.-N."/>
            <person name="Henrissat B."/>
            <person name="Hibbett D."/>
            <person name="Martinez A.T."/>
            <person name="Grigoriev I.V."/>
        </authorList>
    </citation>
    <scope>NUCLEOTIDE SEQUENCE</scope>
    <source>
        <strain evidence="3">AH 44721</strain>
    </source>
</reference>
<accession>A0A9P5N724</accession>
<protein>
    <submittedName>
        <fullName evidence="3">Uncharacterized protein</fullName>
    </submittedName>
</protein>
<feature type="signal peptide" evidence="2">
    <location>
        <begin position="1"/>
        <end position="21"/>
    </location>
</feature>
<comment type="caution">
    <text evidence="3">The sequence shown here is derived from an EMBL/GenBank/DDBJ whole genome shotgun (WGS) entry which is preliminary data.</text>
</comment>
<evidence type="ECO:0000256" key="2">
    <source>
        <dbReference type="SAM" id="SignalP"/>
    </source>
</evidence>
<keyword evidence="4" id="KW-1185">Reference proteome</keyword>
<feature type="compositionally biased region" description="Basic and acidic residues" evidence="1">
    <location>
        <begin position="756"/>
        <end position="773"/>
    </location>
</feature>
<keyword evidence="2" id="KW-0732">Signal</keyword>
<name>A0A9P5N724_GYMJU</name>
<gene>
    <name evidence="3" type="ORF">CPB84DRAFT_1756584</name>
</gene>
<sequence length="942" mass="105936">MPISWLVRFLGPLWTPGICEAVASCLMVQWWTPGGLQPTLIISSCTQGGISESTQISSGVHWSPVYDWTLVESTGVWEESVDEGKDLPNGNTVSPFWPHPVFNYQSPQKYFCASTYWVYGWGSWEIESMQDTVGTVWQHSPRTTTSPLSNIHISVQWLSQIIAMETAAIETLKRVTQVLASEVQSPVILICLENGKLEFNQMAKADFPANVVQAVLSQLVGTTENAVQMEDGIQVNEFTAQPSDDLEEIDVVNDNYDDIANIIDTYDEEEEASDEKEGQVQKMLHSLIDDTAAYLKEQDRLSAAQAEDAKSEGKDEDPVIRLSAGNGDDQPPESQKPISSTQVWVEFKAEHPILPGVHTRVQKNIFKESLVKSLIKEGVITSHKEILDSYNNTSWRENGDRILTDGTPVQASELSALQLLENEQARILQTMPALHSVARSATCPTQKKSSPYARLCSVVFKLFAEDLCLLQEEEIHTKMPHILTNSSQASVLFWDAPFNVMHFWMHGLSVLAKHMPCPNLTWWRGDVILMFGHEISFAEYREKTYKKVLHLEHLILNKVLFGLYTMEEAEELFNIKTIEDAGCGTEWETIAPTNNEDGPKGVIYDQELVWGQSRYMDLGEKKPSDMELMLNNLCGHQKKVGNAHYAHEAHLGSCPPEERERALALGREYHRVMGFVTGFNDELTPDAKKLCKEFSYELPAIRVPVRLGKQKAAESVVPPPLPPAMPKKYKSKGKSYSLSQDPQPSIPQPSVPLRQSTRERIPSKSAQDMRENDQASQMSIHFQTAGNEEKFTWARFVHITWVEAPKVVMWGTLKLPTWHKKVLEEESSKNLCNCEPTSALHPKFTNKKMEISPECTGSSTSILIPNSTLSTLPNLPLATLHNPYQLRDLVYPPLMHLRWHLALVLSCMLGSRRMAVCLVEVAAMSEGASSDLEMFLRESKYL</sequence>
<evidence type="ECO:0000313" key="3">
    <source>
        <dbReference type="EMBL" id="KAF8868271.1"/>
    </source>
</evidence>
<evidence type="ECO:0000313" key="4">
    <source>
        <dbReference type="Proteomes" id="UP000724874"/>
    </source>
</evidence>
<dbReference type="AlphaFoldDB" id="A0A9P5N724"/>
<proteinExistence type="predicted"/>
<feature type="compositionally biased region" description="Basic and acidic residues" evidence="1">
    <location>
        <begin position="307"/>
        <end position="319"/>
    </location>
</feature>
<feature type="compositionally biased region" description="Low complexity" evidence="1">
    <location>
        <begin position="734"/>
        <end position="743"/>
    </location>
</feature>